<feature type="compositionally biased region" description="Basic and acidic residues" evidence="1">
    <location>
        <begin position="39"/>
        <end position="50"/>
    </location>
</feature>
<dbReference type="SUPFAM" id="SSF88697">
    <property type="entry name" value="PUA domain-like"/>
    <property type="match status" value="1"/>
</dbReference>
<dbReference type="Proteomes" id="UP000230002">
    <property type="component" value="Unassembled WGS sequence"/>
</dbReference>
<dbReference type="InterPro" id="IPR015947">
    <property type="entry name" value="PUA-like_sf"/>
</dbReference>
<protein>
    <submittedName>
        <fullName evidence="2">Uncharacterized protein</fullName>
    </submittedName>
</protein>
<evidence type="ECO:0000256" key="1">
    <source>
        <dbReference type="SAM" id="MobiDB-lite"/>
    </source>
</evidence>
<sequence>MPAERTPKTLKQTTLFNFAKPVPRPIAVATPQHPPSKPSQHDHELEHVSEADEADAAVGYASSGSLKRAKTVSKPVPVPKPKPKPKGKAGDDDRSLEDVILCIKPEFTKLIAERRKNHEYRKYKLKDSVTHLWLYETAPTSAITYVMTTTTPKVPGEVNDPTGVGNDDFDQGLKESKYGYPVVELFRLKTPLTTSQLKERFDIATPQGWRYATRKLVEELPLTEMKRVF</sequence>
<name>A0A2G8SJ97_9APHY</name>
<evidence type="ECO:0000313" key="2">
    <source>
        <dbReference type="EMBL" id="PIL33787.1"/>
    </source>
</evidence>
<dbReference type="AlphaFoldDB" id="A0A2G8SJ97"/>
<dbReference type="OrthoDB" id="2149705at2759"/>
<organism evidence="2 3">
    <name type="scientific">Ganoderma sinense ZZ0214-1</name>
    <dbReference type="NCBI Taxonomy" id="1077348"/>
    <lineage>
        <taxon>Eukaryota</taxon>
        <taxon>Fungi</taxon>
        <taxon>Dikarya</taxon>
        <taxon>Basidiomycota</taxon>
        <taxon>Agaricomycotina</taxon>
        <taxon>Agaricomycetes</taxon>
        <taxon>Polyporales</taxon>
        <taxon>Polyporaceae</taxon>
        <taxon>Ganoderma</taxon>
    </lineage>
</organism>
<accession>A0A2G8SJ97</accession>
<reference evidence="2 3" key="1">
    <citation type="journal article" date="2015" name="Sci. Rep.">
        <title>Chromosome-level genome map provides insights into diverse defense mechanisms in the medicinal fungus Ganoderma sinense.</title>
        <authorList>
            <person name="Zhu Y."/>
            <person name="Xu J."/>
            <person name="Sun C."/>
            <person name="Zhou S."/>
            <person name="Xu H."/>
            <person name="Nelson D.R."/>
            <person name="Qian J."/>
            <person name="Song J."/>
            <person name="Luo H."/>
            <person name="Xiang L."/>
            <person name="Li Y."/>
            <person name="Xu Z."/>
            <person name="Ji A."/>
            <person name="Wang L."/>
            <person name="Lu S."/>
            <person name="Hayward A."/>
            <person name="Sun W."/>
            <person name="Li X."/>
            <person name="Schwartz D.C."/>
            <person name="Wang Y."/>
            <person name="Chen S."/>
        </authorList>
    </citation>
    <scope>NUCLEOTIDE SEQUENCE [LARGE SCALE GENOMIC DNA]</scope>
    <source>
        <strain evidence="2 3">ZZ0214-1</strain>
    </source>
</reference>
<proteinExistence type="predicted"/>
<comment type="caution">
    <text evidence="2">The sequence shown here is derived from an EMBL/GenBank/DDBJ whole genome shotgun (WGS) entry which is preliminary data.</text>
</comment>
<dbReference type="EMBL" id="AYKW01000007">
    <property type="protein sequence ID" value="PIL33787.1"/>
    <property type="molecule type" value="Genomic_DNA"/>
</dbReference>
<keyword evidence="3" id="KW-1185">Reference proteome</keyword>
<evidence type="ECO:0000313" key="3">
    <source>
        <dbReference type="Proteomes" id="UP000230002"/>
    </source>
</evidence>
<feature type="region of interest" description="Disordered" evidence="1">
    <location>
        <begin position="1"/>
        <end position="93"/>
    </location>
</feature>
<gene>
    <name evidence="2" type="ORF">GSI_04412</name>
</gene>